<dbReference type="AlphaFoldDB" id="A0A2L0XAU4"/>
<gene>
    <name evidence="6" type="ORF">DDF84_016500</name>
</gene>
<organism evidence="6 7">
    <name type="scientific">Cupriavidus metallidurans</name>
    <dbReference type="NCBI Taxonomy" id="119219"/>
    <lineage>
        <taxon>Bacteria</taxon>
        <taxon>Pseudomonadati</taxon>
        <taxon>Pseudomonadota</taxon>
        <taxon>Betaproteobacteria</taxon>
        <taxon>Burkholderiales</taxon>
        <taxon>Burkholderiaceae</taxon>
        <taxon>Cupriavidus</taxon>
    </lineage>
</organism>
<dbReference type="CDD" id="cd03261">
    <property type="entry name" value="ABC_Org_Solvent_Resistant"/>
    <property type="match status" value="1"/>
</dbReference>
<dbReference type="GeneID" id="60825583"/>
<dbReference type="OrthoDB" id="9802264at2"/>
<dbReference type="PANTHER" id="PTHR43023:SF6">
    <property type="entry name" value="INTERMEMBRANE PHOSPHOLIPID TRANSPORT SYSTEM ATP-BINDING PROTEIN MLAF"/>
    <property type="match status" value="1"/>
</dbReference>
<dbReference type="PROSITE" id="PS50893">
    <property type="entry name" value="ABC_TRANSPORTER_2"/>
    <property type="match status" value="1"/>
</dbReference>
<dbReference type="PANTHER" id="PTHR43023">
    <property type="entry name" value="PROTEIN TRIGALACTOSYLDIACYLGLYCEROL 3, CHLOROPLASTIC"/>
    <property type="match status" value="1"/>
</dbReference>
<dbReference type="InterPro" id="IPR003593">
    <property type="entry name" value="AAA+_ATPase"/>
</dbReference>
<protein>
    <submittedName>
        <fullName evidence="6">ABC transporter ATP-binding protein</fullName>
    </submittedName>
</protein>
<evidence type="ECO:0000256" key="2">
    <source>
        <dbReference type="ARBA" id="ARBA00022475"/>
    </source>
</evidence>
<dbReference type="GO" id="GO:0005524">
    <property type="term" value="F:ATP binding"/>
    <property type="evidence" value="ECO:0007669"/>
    <property type="project" value="UniProtKB-KW"/>
</dbReference>
<evidence type="ECO:0000313" key="6">
    <source>
        <dbReference type="EMBL" id="QBP11243.1"/>
    </source>
</evidence>
<evidence type="ECO:0000256" key="1">
    <source>
        <dbReference type="ARBA" id="ARBA00022448"/>
    </source>
</evidence>
<keyword evidence="4" id="KW-0547">Nucleotide-binding</keyword>
<keyword evidence="3" id="KW-0472">Membrane</keyword>
<dbReference type="Proteomes" id="UP000253772">
    <property type="component" value="Chromosome c1"/>
</dbReference>
<keyword evidence="1" id="KW-0813">Transport</keyword>
<sequence length="283" mass="30080">MTATVPNPSGQVFAGPNVVELADVDFAYAAGDKPILSGLSMRFPRGKVVAVMGGSGCGKTTVMRLIGGMVRPQRGSVTFNGADIDAMDQKGLYAVRRQMGMLFQFGALFTDLSVFDNVAFPLREHTDLPESMIRDLVLMKLNAVGLRGARDLMPAQISGGMARRVALARAIALDPALLMYDEPFAGLDPISLGLTASLIRNLNDALGATTIIVSHDVNETFLIADYVYFIANGRIAAEGTPEAMRGSDDPFVRQFVHAEVDGPVPFHYAGPALADDFGVGGAK</sequence>
<dbReference type="Pfam" id="PF00005">
    <property type="entry name" value="ABC_tran"/>
    <property type="match status" value="1"/>
</dbReference>
<dbReference type="Gene3D" id="3.40.50.300">
    <property type="entry name" value="P-loop containing nucleotide triphosphate hydrolases"/>
    <property type="match status" value="1"/>
</dbReference>
<name>A0A2L0XAU4_9BURK</name>
<reference evidence="6 7" key="1">
    <citation type="submission" date="2019-03" db="EMBL/GenBank/DDBJ databases">
        <title>Comparative insights into the high quality Complete genome sequence of highly metal resistant Cupriavidus metallidurans strain BS1 isolated from a gold-copper mine.</title>
        <authorList>
            <person name="Mazhar H.S."/>
            <person name="Rensing C."/>
        </authorList>
    </citation>
    <scope>NUCLEOTIDE SEQUENCE [LARGE SCALE GENOMIC DNA]</scope>
    <source>
        <strain evidence="6 7">BS1</strain>
    </source>
</reference>
<evidence type="ECO:0000256" key="3">
    <source>
        <dbReference type="ARBA" id="ARBA00022519"/>
    </source>
</evidence>
<dbReference type="SMART" id="SM00382">
    <property type="entry name" value="AAA"/>
    <property type="match status" value="1"/>
</dbReference>
<dbReference type="InterPro" id="IPR017871">
    <property type="entry name" value="ABC_transporter-like_CS"/>
</dbReference>
<dbReference type="PROSITE" id="PS00211">
    <property type="entry name" value="ABC_TRANSPORTER_1"/>
    <property type="match status" value="1"/>
</dbReference>
<dbReference type="InterPro" id="IPR027417">
    <property type="entry name" value="P-loop_NTPase"/>
</dbReference>
<dbReference type="InterPro" id="IPR003439">
    <property type="entry name" value="ABC_transporter-like_ATP-bd"/>
</dbReference>
<accession>A0A2L0XAU4</accession>
<dbReference type="EMBL" id="CP037900">
    <property type="protein sequence ID" value="QBP11243.1"/>
    <property type="molecule type" value="Genomic_DNA"/>
</dbReference>
<keyword evidence="5 6" id="KW-0067">ATP-binding</keyword>
<dbReference type="GO" id="GO:0016887">
    <property type="term" value="F:ATP hydrolysis activity"/>
    <property type="evidence" value="ECO:0007669"/>
    <property type="project" value="InterPro"/>
</dbReference>
<dbReference type="RefSeq" id="WP_024570328.1">
    <property type="nucleotide sequence ID" value="NZ_CP026544.1"/>
</dbReference>
<dbReference type="SUPFAM" id="SSF52540">
    <property type="entry name" value="P-loop containing nucleoside triphosphate hydrolases"/>
    <property type="match status" value="1"/>
</dbReference>
<evidence type="ECO:0000256" key="4">
    <source>
        <dbReference type="ARBA" id="ARBA00022741"/>
    </source>
</evidence>
<keyword evidence="2" id="KW-1003">Cell membrane</keyword>
<keyword evidence="3" id="KW-0997">Cell inner membrane</keyword>
<evidence type="ECO:0000313" key="7">
    <source>
        <dbReference type="Proteomes" id="UP000253772"/>
    </source>
</evidence>
<evidence type="ECO:0000256" key="5">
    <source>
        <dbReference type="ARBA" id="ARBA00022840"/>
    </source>
</evidence>
<proteinExistence type="predicted"/>